<dbReference type="Gene3D" id="3.40.50.2000">
    <property type="entry name" value="Glycogen Phosphorylase B"/>
    <property type="match status" value="2"/>
</dbReference>
<accession>A0A2W5SST8</accession>
<dbReference type="InterPro" id="IPR001296">
    <property type="entry name" value="Glyco_trans_1"/>
</dbReference>
<keyword evidence="1 5" id="KW-0328">Glycosyltransferase</keyword>
<dbReference type="InterPro" id="IPR028098">
    <property type="entry name" value="Glyco_trans_4-like_N"/>
</dbReference>
<dbReference type="GO" id="GO:0016758">
    <property type="term" value="F:hexosyltransferase activity"/>
    <property type="evidence" value="ECO:0007669"/>
    <property type="project" value="TreeGrafter"/>
</dbReference>
<organism evidence="5 6">
    <name type="scientific">Corynebacterium kroppenstedtii</name>
    <dbReference type="NCBI Taxonomy" id="161879"/>
    <lineage>
        <taxon>Bacteria</taxon>
        <taxon>Bacillati</taxon>
        <taxon>Actinomycetota</taxon>
        <taxon>Actinomycetes</taxon>
        <taxon>Mycobacteriales</taxon>
        <taxon>Corynebacteriaceae</taxon>
        <taxon>Corynebacterium</taxon>
    </lineage>
</organism>
<protein>
    <submittedName>
        <fullName evidence="5">Alpha-mannosyltransferase</fullName>
    </submittedName>
</protein>
<dbReference type="Pfam" id="PF13439">
    <property type="entry name" value="Glyco_transf_4"/>
    <property type="match status" value="1"/>
</dbReference>
<evidence type="ECO:0000259" key="4">
    <source>
        <dbReference type="Pfam" id="PF13439"/>
    </source>
</evidence>
<proteinExistence type="predicted"/>
<dbReference type="EMBL" id="QFRA01000026">
    <property type="protein sequence ID" value="PZR03893.1"/>
    <property type="molecule type" value="Genomic_DNA"/>
</dbReference>
<dbReference type="AlphaFoldDB" id="A0A2W5SST8"/>
<evidence type="ECO:0000313" key="5">
    <source>
        <dbReference type="EMBL" id="PZR03893.1"/>
    </source>
</evidence>
<keyword evidence="2 5" id="KW-0808">Transferase</keyword>
<dbReference type="CDD" id="cd03814">
    <property type="entry name" value="GT4-like"/>
    <property type="match status" value="1"/>
</dbReference>
<evidence type="ECO:0000313" key="6">
    <source>
        <dbReference type="Proteomes" id="UP000249432"/>
    </source>
</evidence>
<dbReference type="GO" id="GO:1903509">
    <property type="term" value="P:liposaccharide metabolic process"/>
    <property type="evidence" value="ECO:0007669"/>
    <property type="project" value="UniProtKB-ARBA"/>
</dbReference>
<gene>
    <name evidence="5" type="ORF">DI525_08720</name>
</gene>
<dbReference type="Proteomes" id="UP000249432">
    <property type="component" value="Unassembled WGS sequence"/>
</dbReference>
<dbReference type="PANTHER" id="PTHR45947:SF3">
    <property type="entry name" value="SULFOQUINOVOSYL TRANSFERASE SQD2"/>
    <property type="match status" value="1"/>
</dbReference>
<comment type="caution">
    <text evidence="5">The sequence shown here is derived from an EMBL/GenBank/DDBJ whole genome shotgun (WGS) entry which is preliminary data.</text>
</comment>
<dbReference type="GO" id="GO:1901137">
    <property type="term" value="P:carbohydrate derivative biosynthetic process"/>
    <property type="evidence" value="ECO:0007669"/>
    <property type="project" value="UniProtKB-ARBA"/>
</dbReference>
<reference evidence="5 6" key="1">
    <citation type="submission" date="2017-08" db="EMBL/GenBank/DDBJ databases">
        <title>Infants hospitalized years apart are colonized by the same room-sourced microbial strains.</title>
        <authorList>
            <person name="Brooks B."/>
            <person name="Olm M.R."/>
            <person name="Firek B.A."/>
            <person name="Baker R."/>
            <person name="Thomas B.C."/>
            <person name="Morowitz M.J."/>
            <person name="Banfield J.F."/>
        </authorList>
    </citation>
    <scope>NUCLEOTIDE SEQUENCE [LARGE SCALE GENOMIC DNA]</scope>
    <source>
        <strain evidence="5">S2_003_000_R1_3</strain>
    </source>
</reference>
<feature type="domain" description="Glycosyltransferase subfamily 4-like N-terminal" evidence="4">
    <location>
        <begin position="14"/>
        <end position="182"/>
    </location>
</feature>
<dbReference type="RefSeq" id="WP_303735340.1">
    <property type="nucleotide sequence ID" value="NZ_CAKZHK010000013.1"/>
</dbReference>
<feature type="domain" description="Glycosyl transferase family 1" evidence="3">
    <location>
        <begin position="195"/>
        <end position="342"/>
    </location>
</feature>
<name>A0A2W5SST8_9CORY</name>
<dbReference type="PANTHER" id="PTHR45947">
    <property type="entry name" value="SULFOQUINOVOSYL TRANSFERASE SQD2"/>
    <property type="match status" value="1"/>
</dbReference>
<evidence type="ECO:0000256" key="2">
    <source>
        <dbReference type="ARBA" id="ARBA00022679"/>
    </source>
</evidence>
<dbReference type="SUPFAM" id="SSF53756">
    <property type="entry name" value="UDP-Glycosyltransferase/glycogen phosphorylase"/>
    <property type="match status" value="1"/>
</dbReference>
<evidence type="ECO:0000256" key="1">
    <source>
        <dbReference type="ARBA" id="ARBA00022676"/>
    </source>
</evidence>
<dbReference type="InterPro" id="IPR050194">
    <property type="entry name" value="Glycosyltransferase_grp1"/>
</dbReference>
<sequence>MRIAIVAESFLPNINGVTNSILRVLEYCHRHGHDALVIAPGAREVQDECPDYAGFPIARVPTVQVPLIDSLPIGVPTPTVKRALRKYKPDVVHAASPFVLGAAGAFGSAQLGIPTVAIYQTDVAGFANNYHMKPLASAAWQWTRTVHNACSRTLAPSSVTIQELRHHKIRDVYHWARGVDIELFSPTKRSDVLRRQWAPNGQKIVGYVGRLAAEKSVYRLAALQDRDDIQLVITGDGPDSQELRELLPRAIFTGAKYGEDLAEVYASLDLFVHPGEYETFCQAVQESLASGVPTIGPRAGGPIDLIDDGVDGELLPVESFEQDLPAAVDRLLEPDGYHDRCVAARNSVKKRTWECLGDELMGHYEAAIESPMGQEIRPTLLERWRAEREHRYA</sequence>
<evidence type="ECO:0000259" key="3">
    <source>
        <dbReference type="Pfam" id="PF00534"/>
    </source>
</evidence>
<dbReference type="Pfam" id="PF00534">
    <property type="entry name" value="Glycos_transf_1"/>
    <property type="match status" value="1"/>
</dbReference>